<dbReference type="InterPro" id="IPR053031">
    <property type="entry name" value="Cuticle_assoc_protein"/>
</dbReference>
<dbReference type="SMART" id="SM00614">
    <property type="entry name" value="ZnF_BED"/>
    <property type="match status" value="1"/>
</dbReference>
<dbReference type="GO" id="GO:0006357">
    <property type="term" value="P:regulation of transcription by RNA polymerase II"/>
    <property type="evidence" value="ECO:0007669"/>
    <property type="project" value="TreeGrafter"/>
</dbReference>
<feature type="compositionally biased region" description="Low complexity" evidence="1">
    <location>
        <begin position="26"/>
        <end position="38"/>
    </location>
</feature>
<evidence type="ECO:0000256" key="1">
    <source>
        <dbReference type="SAM" id="MobiDB-lite"/>
    </source>
</evidence>
<accession>A0A8T0R556</accession>
<dbReference type="EMBL" id="CM029048">
    <property type="protein sequence ID" value="KAG2580268.1"/>
    <property type="molecule type" value="Genomic_DNA"/>
</dbReference>
<organism evidence="2 3">
    <name type="scientific">Panicum virgatum</name>
    <name type="common">Blackwell switchgrass</name>
    <dbReference type="NCBI Taxonomy" id="38727"/>
    <lineage>
        <taxon>Eukaryota</taxon>
        <taxon>Viridiplantae</taxon>
        <taxon>Streptophyta</taxon>
        <taxon>Embryophyta</taxon>
        <taxon>Tracheophyta</taxon>
        <taxon>Spermatophyta</taxon>
        <taxon>Magnoliopsida</taxon>
        <taxon>Liliopsida</taxon>
        <taxon>Poales</taxon>
        <taxon>Poaceae</taxon>
        <taxon>PACMAD clade</taxon>
        <taxon>Panicoideae</taxon>
        <taxon>Panicodae</taxon>
        <taxon>Paniceae</taxon>
        <taxon>Panicinae</taxon>
        <taxon>Panicum</taxon>
        <taxon>Panicum sect. Hiantes</taxon>
    </lineage>
</organism>
<protein>
    <submittedName>
        <fullName evidence="2">Uncharacterized protein</fullName>
    </submittedName>
</protein>
<dbReference type="PANTHER" id="PTHR34396:SF30">
    <property type="entry name" value="OS10G0378900 PROTEIN"/>
    <property type="match status" value="1"/>
</dbReference>
<proteinExistence type="predicted"/>
<feature type="region of interest" description="Disordered" evidence="1">
    <location>
        <begin position="1"/>
        <end position="63"/>
    </location>
</feature>
<sequence>MDAEREELFGSSVGPQDGGAGDGTRADAAGHAAAAAAAEEPEPIIDVDAYRTQSTAGNKRRRKSTSPVWEYFEEIFEMRRGKEVRVGAKCKHRKKLYSGLSSGGTGHLYRHIPKCPVLKGRRATGAQSLLQFNSEGSVANWEYSPKVARVQLVRLIARLDLPLGFGESEAFDDYITNAHNPRFTPCSRQPTTRDLTKYFNECRDKLVDTCKEHGPIRPLFVILVIM</sequence>
<evidence type="ECO:0000313" key="3">
    <source>
        <dbReference type="Proteomes" id="UP000823388"/>
    </source>
</evidence>
<gene>
    <name evidence="2" type="ORF">PVAP13_6NG312001</name>
</gene>
<dbReference type="GO" id="GO:1990837">
    <property type="term" value="F:sequence-specific double-stranded DNA binding"/>
    <property type="evidence" value="ECO:0007669"/>
    <property type="project" value="TreeGrafter"/>
</dbReference>
<dbReference type="Proteomes" id="UP000823388">
    <property type="component" value="Chromosome 6N"/>
</dbReference>
<dbReference type="GO" id="GO:0005634">
    <property type="term" value="C:nucleus"/>
    <property type="evidence" value="ECO:0007669"/>
    <property type="project" value="TreeGrafter"/>
</dbReference>
<dbReference type="AlphaFoldDB" id="A0A8T0R556"/>
<comment type="caution">
    <text evidence="2">The sequence shown here is derived from an EMBL/GenBank/DDBJ whole genome shotgun (WGS) entry which is preliminary data.</text>
</comment>
<reference evidence="2" key="1">
    <citation type="submission" date="2020-05" db="EMBL/GenBank/DDBJ databases">
        <title>WGS assembly of Panicum virgatum.</title>
        <authorList>
            <person name="Lovell J.T."/>
            <person name="Jenkins J."/>
            <person name="Shu S."/>
            <person name="Juenger T.E."/>
            <person name="Schmutz J."/>
        </authorList>
    </citation>
    <scope>NUCLEOTIDE SEQUENCE</scope>
    <source>
        <strain evidence="2">AP13</strain>
    </source>
</reference>
<evidence type="ECO:0000313" key="2">
    <source>
        <dbReference type="EMBL" id="KAG2580268.1"/>
    </source>
</evidence>
<name>A0A8T0R556_PANVG</name>
<keyword evidence="3" id="KW-1185">Reference proteome</keyword>
<dbReference type="PANTHER" id="PTHR34396">
    <property type="entry name" value="OS03G0264950 PROTEIN-RELATED"/>
    <property type="match status" value="1"/>
</dbReference>